<keyword evidence="2" id="KW-1185">Reference proteome</keyword>
<protein>
    <submittedName>
        <fullName evidence="1">Hydratase</fullName>
    </submittedName>
</protein>
<evidence type="ECO:0000313" key="1">
    <source>
        <dbReference type="EMBL" id="GHG80428.1"/>
    </source>
</evidence>
<dbReference type="GO" id="GO:0008684">
    <property type="term" value="F:2-oxopent-4-enoate hydratase activity"/>
    <property type="evidence" value="ECO:0007669"/>
    <property type="project" value="TreeGrafter"/>
</dbReference>
<accession>A0A8J3H363</accession>
<gene>
    <name evidence="1" type="ORF">GCM10010961_03550</name>
</gene>
<dbReference type="GO" id="GO:0005737">
    <property type="term" value="C:cytoplasm"/>
    <property type="evidence" value="ECO:0007669"/>
    <property type="project" value="TreeGrafter"/>
</dbReference>
<dbReference type="SUPFAM" id="SSF56529">
    <property type="entry name" value="FAH"/>
    <property type="match status" value="1"/>
</dbReference>
<reference evidence="1" key="1">
    <citation type="journal article" date="2014" name="Int. J. Syst. Evol. Microbiol.">
        <title>Complete genome sequence of Corynebacterium casei LMG S-19264T (=DSM 44701T), isolated from a smear-ripened cheese.</title>
        <authorList>
            <consortium name="US DOE Joint Genome Institute (JGI-PGF)"/>
            <person name="Walter F."/>
            <person name="Albersmeier A."/>
            <person name="Kalinowski J."/>
            <person name="Ruckert C."/>
        </authorList>
    </citation>
    <scope>NUCLEOTIDE SEQUENCE</scope>
    <source>
        <strain evidence="1">CGMCC 1.7081</strain>
    </source>
</reference>
<dbReference type="PANTHER" id="PTHR30143">
    <property type="entry name" value="ACID HYDRATASE"/>
    <property type="match status" value="1"/>
</dbReference>
<dbReference type="RefSeq" id="WP_028092104.1">
    <property type="nucleotide sequence ID" value="NZ_BNAP01000001.1"/>
</dbReference>
<dbReference type="Proteomes" id="UP000611500">
    <property type="component" value="Unassembled WGS sequence"/>
</dbReference>
<reference evidence="1" key="2">
    <citation type="submission" date="2020-09" db="EMBL/GenBank/DDBJ databases">
        <authorList>
            <person name="Sun Q."/>
            <person name="Zhou Y."/>
        </authorList>
    </citation>
    <scope>NUCLEOTIDE SEQUENCE</scope>
    <source>
        <strain evidence="1">CGMCC 1.7081</strain>
    </source>
</reference>
<name>A0A8J3H363_9RHOB</name>
<dbReference type="InterPro" id="IPR050772">
    <property type="entry name" value="Hydratase-Decarb/MhpD_sf"/>
</dbReference>
<dbReference type="AlphaFoldDB" id="A0A8J3H363"/>
<proteinExistence type="predicted"/>
<sequence>MILDIETAATAMAAARRDLAPYDLPQGLGSAPFADGYAFQDAYVAAIGAPVAGYKLAVNGKPQQAHFGVSEPAWARVLAPEVHPSGVVLPKGAFGELCIEAEITAILGQGVTELTGVVTPEQAKGVIESLRASIELIDQRGVSIAGLELGQAIAANVFNAGCVLGEGGIAPEALELEHLHVTLTVDGEVAGEATGAAPQDPFEAVAWLLSTLNARGTEVAPGMLVMCGTHLPLKVLDPGVTRVEVGMGPLGSVAFSRRE</sequence>
<dbReference type="EMBL" id="BNAP01000001">
    <property type="protein sequence ID" value="GHG80428.1"/>
    <property type="molecule type" value="Genomic_DNA"/>
</dbReference>
<dbReference type="InterPro" id="IPR036663">
    <property type="entry name" value="Fumarylacetoacetase_C_sf"/>
</dbReference>
<organism evidence="1 2">
    <name type="scientific">Pseudodonghicola xiamenensis</name>
    <dbReference type="NCBI Taxonomy" id="337702"/>
    <lineage>
        <taxon>Bacteria</taxon>
        <taxon>Pseudomonadati</taxon>
        <taxon>Pseudomonadota</taxon>
        <taxon>Alphaproteobacteria</taxon>
        <taxon>Rhodobacterales</taxon>
        <taxon>Paracoccaceae</taxon>
        <taxon>Pseudodonghicola</taxon>
    </lineage>
</organism>
<evidence type="ECO:0000313" key="2">
    <source>
        <dbReference type="Proteomes" id="UP000611500"/>
    </source>
</evidence>
<dbReference type="PANTHER" id="PTHR30143:SF0">
    <property type="entry name" value="2-KETO-4-PENTENOATE HYDRATASE"/>
    <property type="match status" value="1"/>
</dbReference>
<comment type="caution">
    <text evidence="1">The sequence shown here is derived from an EMBL/GenBank/DDBJ whole genome shotgun (WGS) entry which is preliminary data.</text>
</comment>
<dbReference type="Gene3D" id="3.90.850.10">
    <property type="entry name" value="Fumarylacetoacetase-like, C-terminal domain"/>
    <property type="match status" value="1"/>
</dbReference>